<name>A0A920CZR0_9BACL</name>
<proteinExistence type="predicted"/>
<dbReference type="Pfam" id="PF08863">
    <property type="entry name" value="YolD"/>
    <property type="match status" value="1"/>
</dbReference>
<protein>
    <recommendedName>
        <fullName evidence="3">YolD-like family protein</fullName>
    </recommendedName>
</protein>
<evidence type="ECO:0008006" key="3">
    <source>
        <dbReference type="Google" id="ProtNLM"/>
    </source>
</evidence>
<evidence type="ECO:0000313" key="2">
    <source>
        <dbReference type="Proteomes" id="UP000683139"/>
    </source>
</evidence>
<dbReference type="AlphaFoldDB" id="A0A920CZR0"/>
<evidence type="ECO:0000313" key="1">
    <source>
        <dbReference type="EMBL" id="GIP17738.1"/>
    </source>
</evidence>
<accession>A0A920CZR0</accession>
<dbReference type="Proteomes" id="UP000683139">
    <property type="component" value="Unassembled WGS sequence"/>
</dbReference>
<sequence length="111" mass="12936">MAGKLEGNGVWESSRMMLPEHVQALNDWAAEQQRMPRKQLADHELEQINRALQQSMRHRVPLCINLYDPFEQLRVVGVVESVSRLYGRFRVGDDWFPVEDIQSIEVDDEPC</sequence>
<dbReference type="RefSeq" id="WP_213517371.1">
    <property type="nucleotide sequence ID" value="NZ_BOSE01000006.1"/>
</dbReference>
<reference evidence="1" key="1">
    <citation type="submission" date="2021-03" db="EMBL/GenBank/DDBJ databases">
        <title>Antimicrobial resistance genes in bacteria isolated from Japanese honey, and their potential for conferring macrolide and lincosamide resistance in the American foulbrood pathogen Paenibacillus larvae.</title>
        <authorList>
            <person name="Okamoto M."/>
            <person name="Kumagai M."/>
            <person name="Kanamori H."/>
            <person name="Takamatsu D."/>
        </authorList>
    </citation>
    <scope>NUCLEOTIDE SEQUENCE</scope>
    <source>
        <strain evidence="1">J40TS1</strain>
    </source>
</reference>
<organism evidence="1 2">
    <name type="scientific">Paenibacillus montaniterrae</name>
    <dbReference type="NCBI Taxonomy" id="429341"/>
    <lineage>
        <taxon>Bacteria</taxon>
        <taxon>Bacillati</taxon>
        <taxon>Bacillota</taxon>
        <taxon>Bacilli</taxon>
        <taxon>Bacillales</taxon>
        <taxon>Paenibacillaceae</taxon>
        <taxon>Paenibacillus</taxon>
    </lineage>
</organism>
<keyword evidence="2" id="KW-1185">Reference proteome</keyword>
<gene>
    <name evidence="1" type="ORF">J40TS1_33800</name>
</gene>
<comment type="caution">
    <text evidence="1">The sequence shown here is derived from an EMBL/GenBank/DDBJ whole genome shotgun (WGS) entry which is preliminary data.</text>
</comment>
<dbReference type="InterPro" id="IPR014962">
    <property type="entry name" value="YolD"/>
</dbReference>
<dbReference type="EMBL" id="BOSE01000006">
    <property type="protein sequence ID" value="GIP17738.1"/>
    <property type="molecule type" value="Genomic_DNA"/>
</dbReference>